<evidence type="ECO:0000256" key="2">
    <source>
        <dbReference type="ARBA" id="ARBA00023210"/>
    </source>
</evidence>
<dbReference type="AlphaFoldDB" id="N4WGB9"/>
<organism evidence="6 7">
    <name type="scientific">Gracilibacillus halophilus YIM-C55.5</name>
    <dbReference type="NCBI Taxonomy" id="1308866"/>
    <lineage>
        <taxon>Bacteria</taxon>
        <taxon>Bacillati</taxon>
        <taxon>Bacillota</taxon>
        <taxon>Bacilli</taxon>
        <taxon>Bacillales</taxon>
        <taxon>Bacillaceae</taxon>
        <taxon>Gracilibacillus</taxon>
    </lineage>
</organism>
<evidence type="ECO:0000256" key="5">
    <source>
        <dbReference type="HAMAP-Rule" id="MF_01197"/>
    </source>
</evidence>
<evidence type="ECO:0000313" key="6">
    <source>
        <dbReference type="EMBL" id="ENH98314.1"/>
    </source>
</evidence>
<evidence type="ECO:0000256" key="4">
    <source>
        <dbReference type="ARBA" id="ARBA00044936"/>
    </source>
</evidence>
<dbReference type="eggNOG" id="COG1799">
    <property type="taxonomic scope" value="Bacteria"/>
</dbReference>
<dbReference type="PATRIC" id="fig|1308866.3.peg.243"/>
<comment type="similarity">
    <text evidence="5">Belongs to the SepF family.</text>
</comment>
<keyword evidence="7" id="KW-1185">Reference proteome</keyword>
<accession>N4WGB9</accession>
<dbReference type="STRING" id="1308866.J416_01204"/>
<evidence type="ECO:0000256" key="3">
    <source>
        <dbReference type="ARBA" id="ARBA00023306"/>
    </source>
</evidence>
<dbReference type="OrthoDB" id="9815206at2"/>
<comment type="subunit">
    <text evidence="5">Homodimer. Interacts with FtsZ.</text>
</comment>
<name>N4WGB9_9BACI</name>
<keyword evidence="5" id="KW-0963">Cytoplasm</keyword>
<dbReference type="RefSeq" id="WP_003463115.1">
    <property type="nucleotide sequence ID" value="NZ_APML01000004.1"/>
</dbReference>
<dbReference type="PANTHER" id="PTHR35798">
    <property type="entry name" value="CELL DIVISION PROTEIN SEPF"/>
    <property type="match status" value="1"/>
</dbReference>
<dbReference type="Pfam" id="PF04472">
    <property type="entry name" value="SepF"/>
    <property type="match status" value="1"/>
</dbReference>
<proteinExistence type="inferred from homology"/>
<sequence length="139" mass="15965">MGMKGKFKNFFGIEDEYDFVDEVEDDEELDERGKEKNNVVSLSSVQKSSKMILCEPRSYSEVQEIADHMIHRRAVVINLQRVDTEQARQIIDFMSGTVYALSGQIKKLGSQTFLCTPDHVEVSGNITEIMEEADPEQRW</sequence>
<dbReference type="InterPro" id="IPR038594">
    <property type="entry name" value="SepF-like_sf"/>
</dbReference>
<dbReference type="Gene3D" id="3.30.110.150">
    <property type="entry name" value="SepF-like protein"/>
    <property type="match status" value="1"/>
</dbReference>
<reference evidence="6 7" key="1">
    <citation type="submission" date="2013-03" db="EMBL/GenBank/DDBJ databases">
        <title>Draft genome sequence of Gracibacillus halophilus YIM-C55.5, a moderately halophilic and thermophilic organism from the Xiaochaidamu salt lake.</title>
        <authorList>
            <person name="Sugumar T."/>
            <person name="Polireddy D.R."/>
            <person name="Antony A."/>
            <person name="Madhava Y.R."/>
            <person name="Sivakumar N."/>
        </authorList>
    </citation>
    <scope>NUCLEOTIDE SEQUENCE [LARGE SCALE GENOMIC DNA]</scope>
    <source>
        <strain evidence="6 7">YIM-C55.5</strain>
    </source>
</reference>
<dbReference type="InterPro" id="IPR007561">
    <property type="entry name" value="Cell_div_SepF/SepF-rel"/>
</dbReference>
<comment type="subcellular location">
    <subcellularLocation>
        <location evidence="5">Cytoplasm</location>
    </subcellularLocation>
    <text evidence="5">Localizes to the division site, in a FtsZ-dependent manner.</text>
</comment>
<dbReference type="GO" id="GO:0000917">
    <property type="term" value="P:division septum assembly"/>
    <property type="evidence" value="ECO:0007669"/>
    <property type="project" value="UniProtKB-KW"/>
</dbReference>
<evidence type="ECO:0000256" key="1">
    <source>
        <dbReference type="ARBA" id="ARBA00022618"/>
    </source>
</evidence>
<gene>
    <name evidence="5" type="primary">sepF</name>
    <name evidence="6" type="ORF">J416_01204</name>
</gene>
<evidence type="ECO:0000313" key="7">
    <source>
        <dbReference type="Proteomes" id="UP000012283"/>
    </source>
</evidence>
<protein>
    <recommendedName>
        <fullName evidence="5">Cell division protein SepF</fullName>
    </recommendedName>
</protein>
<dbReference type="EMBL" id="APML01000004">
    <property type="protein sequence ID" value="ENH98314.1"/>
    <property type="molecule type" value="Genomic_DNA"/>
</dbReference>
<dbReference type="PANTHER" id="PTHR35798:SF1">
    <property type="entry name" value="CELL DIVISION PROTEIN SEPF"/>
    <property type="match status" value="1"/>
</dbReference>
<dbReference type="HAMAP" id="MF_01197">
    <property type="entry name" value="SepF"/>
    <property type="match status" value="1"/>
</dbReference>
<dbReference type="GO" id="GO:0005737">
    <property type="term" value="C:cytoplasm"/>
    <property type="evidence" value="ECO:0007669"/>
    <property type="project" value="UniProtKB-SubCell"/>
</dbReference>
<dbReference type="InterPro" id="IPR023052">
    <property type="entry name" value="Cell_div_SepF"/>
</dbReference>
<keyword evidence="1 5" id="KW-0132">Cell division</keyword>
<comment type="caution">
    <text evidence="6">The sequence shown here is derived from an EMBL/GenBank/DDBJ whole genome shotgun (WGS) entry which is preliminary data.</text>
</comment>
<dbReference type="Proteomes" id="UP000012283">
    <property type="component" value="Unassembled WGS sequence"/>
</dbReference>
<keyword evidence="3 5" id="KW-0131">Cell cycle</keyword>
<keyword evidence="2 5" id="KW-0717">Septation</keyword>
<comment type="function">
    <text evidence="4 5">Cell division protein that is part of the divisome complex and is recruited early to the Z-ring. Probably stimulates Z-ring formation, perhaps through the cross-linking of FtsZ protofilaments. Its function overlaps with FtsA.</text>
</comment>
<dbReference type="GO" id="GO:0043093">
    <property type="term" value="P:FtsZ-dependent cytokinesis"/>
    <property type="evidence" value="ECO:0007669"/>
    <property type="project" value="UniProtKB-UniRule"/>
</dbReference>